<sequence length="79" mass="8332">DEVGEGVKTGGQGGNVGEEKLNDEELAEEELDDDVVKEMLTELDELALGGAVGMLKLKLEGKSKVMDDGMSGTDVEYDG</sequence>
<accession>A0A9W9C4D7</accession>
<gene>
    <name evidence="2" type="ORF">N0V87_001726</name>
</gene>
<reference evidence="2" key="1">
    <citation type="submission" date="2022-10" db="EMBL/GenBank/DDBJ databases">
        <title>Tapping the CABI collections for fungal endophytes: first genome assemblies for Collariella, Neodidymelliopsis, Ascochyta clinopodiicola, Didymella pomorum, Didymosphaeria variabile, Neocosmospora piperis and Neocucurbitaria cava.</title>
        <authorList>
            <person name="Hill R."/>
        </authorList>
    </citation>
    <scope>NUCLEOTIDE SEQUENCE</scope>
    <source>
        <strain evidence="2">IMI 360193</strain>
    </source>
</reference>
<feature type="non-terminal residue" evidence="2">
    <location>
        <position position="1"/>
    </location>
</feature>
<organism evidence="2 3">
    <name type="scientific">Didymella glomerata</name>
    <dbReference type="NCBI Taxonomy" id="749621"/>
    <lineage>
        <taxon>Eukaryota</taxon>
        <taxon>Fungi</taxon>
        <taxon>Dikarya</taxon>
        <taxon>Ascomycota</taxon>
        <taxon>Pezizomycotina</taxon>
        <taxon>Dothideomycetes</taxon>
        <taxon>Pleosporomycetidae</taxon>
        <taxon>Pleosporales</taxon>
        <taxon>Pleosporineae</taxon>
        <taxon>Didymellaceae</taxon>
        <taxon>Didymella</taxon>
    </lineage>
</organism>
<comment type="caution">
    <text evidence="2">The sequence shown here is derived from an EMBL/GenBank/DDBJ whole genome shotgun (WGS) entry which is preliminary data.</text>
</comment>
<keyword evidence="3" id="KW-1185">Reference proteome</keyword>
<feature type="compositionally biased region" description="Acidic residues" evidence="1">
    <location>
        <begin position="21"/>
        <end position="30"/>
    </location>
</feature>
<dbReference type="EMBL" id="JAPEUV010000010">
    <property type="protein sequence ID" value="KAJ4341711.1"/>
    <property type="molecule type" value="Genomic_DNA"/>
</dbReference>
<evidence type="ECO:0000256" key="1">
    <source>
        <dbReference type="SAM" id="MobiDB-lite"/>
    </source>
</evidence>
<evidence type="ECO:0000313" key="3">
    <source>
        <dbReference type="Proteomes" id="UP001140562"/>
    </source>
</evidence>
<dbReference type="AlphaFoldDB" id="A0A9W9C4D7"/>
<protein>
    <submittedName>
        <fullName evidence="2">Uncharacterized protein</fullName>
    </submittedName>
</protein>
<name>A0A9W9C4D7_9PLEO</name>
<evidence type="ECO:0000313" key="2">
    <source>
        <dbReference type="EMBL" id="KAJ4341711.1"/>
    </source>
</evidence>
<dbReference type="Proteomes" id="UP001140562">
    <property type="component" value="Unassembled WGS sequence"/>
</dbReference>
<proteinExistence type="predicted"/>
<feature type="compositionally biased region" description="Gly residues" evidence="1">
    <location>
        <begin position="7"/>
        <end position="16"/>
    </location>
</feature>
<feature type="region of interest" description="Disordered" evidence="1">
    <location>
        <begin position="1"/>
        <end position="30"/>
    </location>
</feature>